<evidence type="ECO:0000256" key="4">
    <source>
        <dbReference type="ARBA" id="ARBA00063781"/>
    </source>
</evidence>
<feature type="non-terminal residue" evidence="8">
    <location>
        <position position="155"/>
    </location>
</feature>
<proteinExistence type="predicted"/>
<keyword evidence="2" id="KW-0325">Glycoprotein</keyword>
<dbReference type="InterPro" id="IPR002890">
    <property type="entry name" value="MG2"/>
</dbReference>
<dbReference type="Pfam" id="PF17791">
    <property type="entry name" value="MG3"/>
    <property type="match status" value="1"/>
</dbReference>
<organism evidence="8 9">
    <name type="scientific">Allacma fusca</name>
    <dbReference type="NCBI Taxonomy" id="39272"/>
    <lineage>
        <taxon>Eukaryota</taxon>
        <taxon>Metazoa</taxon>
        <taxon>Ecdysozoa</taxon>
        <taxon>Arthropoda</taxon>
        <taxon>Hexapoda</taxon>
        <taxon>Collembola</taxon>
        <taxon>Symphypleona</taxon>
        <taxon>Sminthuridae</taxon>
        <taxon>Allacma</taxon>
    </lineage>
</organism>
<feature type="domain" description="Macroglobulin" evidence="6">
    <location>
        <begin position="3"/>
        <end position="91"/>
    </location>
</feature>
<protein>
    <recommendedName>
        <fullName evidence="5">TEP1-F</fullName>
    </recommendedName>
</protein>
<comment type="function">
    <text evidence="3">Binds covalently through a thioester bond to the pathogen surface resulting in pathogen clearance.</text>
</comment>
<dbReference type="Pfam" id="PF01835">
    <property type="entry name" value="MG2"/>
    <property type="match status" value="1"/>
</dbReference>
<dbReference type="FunFam" id="2.60.40.1930:FF:000001">
    <property type="entry name" value="CD109 isoform 3"/>
    <property type="match status" value="1"/>
</dbReference>
<dbReference type="AlphaFoldDB" id="A0A8J2LCJ8"/>
<evidence type="ECO:0000313" key="9">
    <source>
        <dbReference type="Proteomes" id="UP000708208"/>
    </source>
</evidence>
<evidence type="ECO:0000256" key="2">
    <source>
        <dbReference type="ARBA" id="ARBA00023180"/>
    </source>
</evidence>
<dbReference type="PANTHER" id="PTHR11412:SF172">
    <property type="entry name" value="LD23292P"/>
    <property type="match status" value="1"/>
</dbReference>
<evidence type="ECO:0000256" key="5">
    <source>
        <dbReference type="ARBA" id="ARBA00078071"/>
    </source>
</evidence>
<dbReference type="InterPro" id="IPR050473">
    <property type="entry name" value="A2M/Complement_sys"/>
</dbReference>
<dbReference type="GO" id="GO:0004866">
    <property type="term" value="F:endopeptidase inhibitor activity"/>
    <property type="evidence" value="ECO:0007669"/>
    <property type="project" value="InterPro"/>
</dbReference>
<name>A0A8J2LCJ8_9HEXA</name>
<evidence type="ECO:0000256" key="3">
    <source>
        <dbReference type="ARBA" id="ARBA00057615"/>
    </source>
</evidence>
<accession>A0A8J2LCJ8</accession>
<evidence type="ECO:0000259" key="6">
    <source>
        <dbReference type="Pfam" id="PF01835"/>
    </source>
</evidence>
<keyword evidence="1" id="KW-0732">Signal</keyword>
<reference evidence="8" key="1">
    <citation type="submission" date="2021-06" db="EMBL/GenBank/DDBJ databases">
        <authorList>
            <person name="Hodson N. C."/>
            <person name="Mongue J. A."/>
            <person name="Jaron S. K."/>
        </authorList>
    </citation>
    <scope>NUCLEOTIDE SEQUENCE</scope>
</reference>
<feature type="domain" description="Macroglobulin" evidence="7">
    <location>
        <begin position="95"/>
        <end position="142"/>
    </location>
</feature>
<evidence type="ECO:0000259" key="7">
    <source>
        <dbReference type="Pfam" id="PF17791"/>
    </source>
</evidence>
<dbReference type="EMBL" id="CAJVCH010555658">
    <property type="protein sequence ID" value="CAG7830394.1"/>
    <property type="molecule type" value="Genomic_DNA"/>
</dbReference>
<dbReference type="OrthoDB" id="8192573at2759"/>
<dbReference type="Proteomes" id="UP000708208">
    <property type="component" value="Unassembled WGS sequence"/>
</dbReference>
<gene>
    <name evidence="8" type="ORF">AFUS01_LOCUS40199</name>
</gene>
<evidence type="ECO:0000313" key="8">
    <source>
        <dbReference type="EMBL" id="CAG7830394.1"/>
    </source>
</evidence>
<comment type="subunit">
    <text evidence="4">Heterodimer of a TEP1-N chain and an TEP1-C chain non-covalently linked. Forms a complex composed of TEP1-N and TEP1-C heterodimer, LRIM1 and APL1C; the interaction stabilizes TEP1-N and TEP1-C heterodimer, prevents its binding to tissues while circulating in the hemolymph and protects the thioester bond from hydrolysis. Mature TEP1 and to a lesser extent full-length TEP1 interact with SPCLIP1; the interaction is induced by microbial infection.</text>
</comment>
<dbReference type="InterPro" id="IPR041555">
    <property type="entry name" value="MG3"/>
</dbReference>
<dbReference type="PANTHER" id="PTHR11412">
    <property type="entry name" value="MACROGLOBULIN / COMPLEMENT"/>
    <property type="match status" value="1"/>
</dbReference>
<evidence type="ECO:0000256" key="1">
    <source>
        <dbReference type="ARBA" id="ARBA00022729"/>
    </source>
</evidence>
<sequence>MTIFIQTDKPVYMQGQTVRFRAVPINTALKAFDDAVDVFMMDPRGNIVRRWLSRQSNFGAVSLNYTLSDQPVYGNWTIRVQALQQVEEKRFWVEEYYQPRFEVNVTTPAFFFSSDEYFTGSVTGNFTSGGPVHGNLTLRVTVRPIGISIPTGYQS</sequence>
<comment type="caution">
    <text evidence="8">The sequence shown here is derived from an EMBL/GenBank/DDBJ whole genome shotgun (WGS) entry which is preliminary data.</text>
</comment>
<keyword evidence="9" id="KW-1185">Reference proteome</keyword>